<protein>
    <submittedName>
        <fullName evidence="1">Uncharacterized protein</fullName>
    </submittedName>
</protein>
<evidence type="ECO:0000313" key="1">
    <source>
        <dbReference type="EMBL" id="KAJ0210896.1"/>
    </source>
</evidence>
<reference evidence="1 2" key="1">
    <citation type="journal article" date="2017" name="Nat. Commun.">
        <title>Genome assembly with in vitro proximity ligation data and whole-genome triplication in lettuce.</title>
        <authorList>
            <person name="Reyes-Chin-Wo S."/>
            <person name="Wang Z."/>
            <person name="Yang X."/>
            <person name="Kozik A."/>
            <person name="Arikit S."/>
            <person name="Song C."/>
            <person name="Xia L."/>
            <person name="Froenicke L."/>
            <person name="Lavelle D.O."/>
            <person name="Truco M.J."/>
            <person name="Xia R."/>
            <person name="Zhu S."/>
            <person name="Xu C."/>
            <person name="Xu H."/>
            <person name="Xu X."/>
            <person name="Cox K."/>
            <person name="Korf I."/>
            <person name="Meyers B.C."/>
            <person name="Michelmore R.W."/>
        </authorList>
    </citation>
    <scope>NUCLEOTIDE SEQUENCE [LARGE SCALE GENOMIC DNA]</scope>
    <source>
        <strain evidence="2">cv. Salinas</strain>
        <tissue evidence="1">Seedlings</tissue>
    </source>
</reference>
<dbReference type="EMBL" id="NBSK02000004">
    <property type="protein sequence ID" value="KAJ0210896.1"/>
    <property type="molecule type" value="Genomic_DNA"/>
</dbReference>
<accession>A0A9R1VUF4</accession>
<comment type="caution">
    <text evidence="1">The sequence shown here is derived from an EMBL/GenBank/DDBJ whole genome shotgun (WGS) entry which is preliminary data.</text>
</comment>
<keyword evidence="2" id="KW-1185">Reference proteome</keyword>
<proteinExistence type="predicted"/>
<sequence>MERSVWVDLVGGETERVGGVDESQHHCIRNDKEGLIFASPSQTDTPYRRNIQEAYSRILMGHLKGALHAKLEGGEYIMLTLFESLLVADYRNDDNKDQLIANYFIVKNIGKLCSRDKLPPQKTIT</sequence>
<name>A0A9R1VUF4_LACSA</name>
<dbReference type="Proteomes" id="UP000235145">
    <property type="component" value="Unassembled WGS sequence"/>
</dbReference>
<organism evidence="1 2">
    <name type="scientific">Lactuca sativa</name>
    <name type="common">Garden lettuce</name>
    <dbReference type="NCBI Taxonomy" id="4236"/>
    <lineage>
        <taxon>Eukaryota</taxon>
        <taxon>Viridiplantae</taxon>
        <taxon>Streptophyta</taxon>
        <taxon>Embryophyta</taxon>
        <taxon>Tracheophyta</taxon>
        <taxon>Spermatophyta</taxon>
        <taxon>Magnoliopsida</taxon>
        <taxon>eudicotyledons</taxon>
        <taxon>Gunneridae</taxon>
        <taxon>Pentapetalae</taxon>
        <taxon>asterids</taxon>
        <taxon>campanulids</taxon>
        <taxon>Asterales</taxon>
        <taxon>Asteraceae</taxon>
        <taxon>Cichorioideae</taxon>
        <taxon>Cichorieae</taxon>
        <taxon>Lactucinae</taxon>
        <taxon>Lactuca</taxon>
    </lineage>
</organism>
<gene>
    <name evidence="1" type="ORF">LSAT_V11C400180410</name>
</gene>
<dbReference type="AlphaFoldDB" id="A0A9R1VUF4"/>
<evidence type="ECO:0000313" key="2">
    <source>
        <dbReference type="Proteomes" id="UP000235145"/>
    </source>
</evidence>